<dbReference type="RefSeq" id="WP_258797715.1">
    <property type="nucleotide sequence ID" value="NZ_JANTHX010000004.1"/>
</dbReference>
<dbReference type="SMART" id="SM00387">
    <property type="entry name" value="HATPase_c"/>
    <property type="match status" value="1"/>
</dbReference>
<feature type="domain" description="Histidine kinase" evidence="9">
    <location>
        <begin position="311"/>
        <end position="397"/>
    </location>
</feature>
<evidence type="ECO:0000256" key="2">
    <source>
        <dbReference type="ARBA" id="ARBA00012438"/>
    </source>
</evidence>
<evidence type="ECO:0000313" key="10">
    <source>
        <dbReference type="EMBL" id="MCS0498716.1"/>
    </source>
</evidence>
<accession>A0ABT1ZDE3</accession>
<reference evidence="10 11" key="1">
    <citation type="submission" date="2022-08" db="EMBL/GenBank/DDBJ databases">
        <authorList>
            <person name="Li F."/>
        </authorList>
    </citation>
    <scope>NUCLEOTIDE SEQUENCE [LARGE SCALE GENOMIC DNA]</scope>
    <source>
        <strain evidence="10 11">10F1B-8-1</strain>
    </source>
</reference>
<dbReference type="InterPro" id="IPR005467">
    <property type="entry name" value="His_kinase_dom"/>
</dbReference>
<dbReference type="Proteomes" id="UP001205337">
    <property type="component" value="Unassembled WGS sequence"/>
</dbReference>
<dbReference type="InterPro" id="IPR011712">
    <property type="entry name" value="Sig_transdc_His_kin_sub3_dim/P"/>
</dbReference>
<dbReference type="Gene3D" id="3.30.565.10">
    <property type="entry name" value="Histidine kinase-like ATPase, C-terminal domain"/>
    <property type="match status" value="1"/>
</dbReference>
<comment type="catalytic activity">
    <reaction evidence="1">
        <text>ATP + protein L-histidine = ADP + protein N-phospho-L-histidine.</text>
        <dbReference type="EC" id="2.7.13.3"/>
    </reaction>
</comment>
<dbReference type="InterPro" id="IPR050482">
    <property type="entry name" value="Sensor_HK_TwoCompSys"/>
</dbReference>
<comment type="caution">
    <text evidence="10">The sequence shown here is derived from an EMBL/GenBank/DDBJ whole genome shotgun (WGS) entry which is preliminary data.</text>
</comment>
<keyword evidence="8" id="KW-0902">Two-component regulatory system</keyword>
<keyword evidence="3" id="KW-0597">Phosphoprotein</keyword>
<dbReference type="PANTHER" id="PTHR24421">
    <property type="entry name" value="NITRATE/NITRITE SENSOR PROTEIN NARX-RELATED"/>
    <property type="match status" value="1"/>
</dbReference>
<evidence type="ECO:0000256" key="4">
    <source>
        <dbReference type="ARBA" id="ARBA00022679"/>
    </source>
</evidence>
<sequence length="411" mass="42165">MSRRRVAAAVSRMLLWAILVSTAIAAYLAVAELLAVVTAFDEVVIGVVSAALVALLLQRVRGGIASGVDRLVHGPGGDPARLLGRLGERVGEFDSGAEGLAGLAAALRAALGVAAIEIVPDEHGSDAIVVGEPGEDPTVLELRTAGVRIGELRVSPRHGERLSRSALRQLEELVGVVATALRLALASARLGDARDGLVAARQAERRTLRRELHDGIGPALAGVGFGLAAVDNLRATDPVAAAGLATRLAQDLRAQLGEVRRVARSVRVVGTGFELPVELVELGADFAGSGVEIAVDAPPAVRLPPHAIRPLYLVAAEAVHNAVRHAAARSVAIRLVEHSGDVTLSVADDGHGFDPAAVADGVGLATMREHAVEAGAELALDSGPGGTRMVLRVPGGAIVPASTSASREHTE</sequence>
<proteinExistence type="predicted"/>
<dbReference type="InterPro" id="IPR036890">
    <property type="entry name" value="HATPase_C_sf"/>
</dbReference>
<name>A0ABT1ZDE3_9MICO</name>
<evidence type="ECO:0000256" key="3">
    <source>
        <dbReference type="ARBA" id="ARBA00022553"/>
    </source>
</evidence>
<keyword evidence="7" id="KW-0067">ATP-binding</keyword>
<keyword evidence="6 10" id="KW-0418">Kinase</keyword>
<keyword evidence="4" id="KW-0808">Transferase</keyword>
<keyword evidence="5" id="KW-0547">Nucleotide-binding</keyword>
<evidence type="ECO:0000256" key="8">
    <source>
        <dbReference type="ARBA" id="ARBA00023012"/>
    </source>
</evidence>
<dbReference type="InterPro" id="IPR003594">
    <property type="entry name" value="HATPase_dom"/>
</dbReference>
<keyword evidence="11" id="KW-1185">Reference proteome</keyword>
<dbReference type="CDD" id="cd16917">
    <property type="entry name" value="HATPase_UhpB-NarQ-NarX-like"/>
    <property type="match status" value="1"/>
</dbReference>
<dbReference type="SUPFAM" id="SSF55874">
    <property type="entry name" value="ATPase domain of HSP90 chaperone/DNA topoisomerase II/histidine kinase"/>
    <property type="match status" value="1"/>
</dbReference>
<dbReference type="EC" id="2.7.13.3" evidence="2"/>
<dbReference type="Pfam" id="PF02518">
    <property type="entry name" value="HATPase_c"/>
    <property type="match status" value="1"/>
</dbReference>
<evidence type="ECO:0000256" key="5">
    <source>
        <dbReference type="ARBA" id="ARBA00022741"/>
    </source>
</evidence>
<dbReference type="PANTHER" id="PTHR24421:SF10">
    <property type="entry name" value="NITRATE_NITRITE SENSOR PROTEIN NARQ"/>
    <property type="match status" value="1"/>
</dbReference>
<dbReference type="PROSITE" id="PS50109">
    <property type="entry name" value="HIS_KIN"/>
    <property type="match status" value="1"/>
</dbReference>
<dbReference type="Gene3D" id="1.20.5.1930">
    <property type="match status" value="1"/>
</dbReference>
<evidence type="ECO:0000256" key="7">
    <source>
        <dbReference type="ARBA" id="ARBA00022840"/>
    </source>
</evidence>
<evidence type="ECO:0000256" key="1">
    <source>
        <dbReference type="ARBA" id="ARBA00000085"/>
    </source>
</evidence>
<organism evidence="10 11">
    <name type="scientific">Protaetiibacter mangrovi</name>
    <dbReference type="NCBI Taxonomy" id="2970926"/>
    <lineage>
        <taxon>Bacteria</taxon>
        <taxon>Bacillati</taxon>
        <taxon>Actinomycetota</taxon>
        <taxon>Actinomycetes</taxon>
        <taxon>Micrococcales</taxon>
        <taxon>Microbacteriaceae</taxon>
        <taxon>Protaetiibacter</taxon>
    </lineage>
</organism>
<evidence type="ECO:0000313" key="11">
    <source>
        <dbReference type="Proteomes" id="UP001205337"/>
    </source>
</evidence>
<dbReference type="EMBL" id="JANTHX010000004">
    <property type="protein sequence ID" value="MCS0498716.1"/>
    <property type="molecule type" value="Genomic_DNA"/>
</dbReference>
<dbReference type="Pfam" id="PF07730">
    <property type="entry name" value="HisKA_3"/>
    <property type="match status" value="1"/>
</dbReference>
<evidence type="ECO:0000259" key="9">
    <source>
        <dbReference type="PROSITE" id="PS50109"/>
    </source>
</evidence>
<evidence type="ECO:0000256" key="6">
    <source>
        <dbReference type="ARBA" id="ARBA00022777"/>
    </source>
</evidence>
<gene>
    <name evidence="10" type="ORF">NUH29_04015</name>
</gene>
<dbReference type="GO" id="GO:0016301">
    <property type="term" value="F:kinase activity"/>
    <property type="evidence" value="ECO:0007669"/>
    <property type="project" value="UniProtKB-KW"/>
</dbReference>
<protein>
    <recommendedName>
        <fullName evidence="2">histidine kinase</fullName>
        <ecNumber evidence="2">2.7.13.3</ecNumber>
    </recommendedName>
</protein>